<dbReference type="InterPro" id="IPR002509">
    <property type="entry name" value="NODB_dom"/>
</dbReference>
<dbReference type="AlphaFoldDB" id="F2LWT6"/>
<evidence type="ECO:0000256" key="1">
    <source>
        <dbReference type="ARBA" id="ARBA00004613"/>
    </source>
</evidence>
<dbReference type="PROSITE" id="PS51677">
    <property type="entry name" value="NODB"/>
    <property type="match status" value="1"/>
</dbReference>
<evidence type="ECO:0000313" key="5">
    <source>
        <dbReference type="Proteomes" id="UP000008139"/>
    </source>
</evidence>
<dbReference type="EMBL" id="CP002606">
    <property type="protein sequence ID" value="AEA33064.1"/>
    <property type="molecule type" value="Genomic_DNA"/>
</dbReference>
<dbReference type="InParanoid" id="F2LWT6"/>
<dbReference type="CDD" id="cd10918">
    <property type="entry name" value="CE4_NodB_like_5s_6s"/>
    <property type="match status" value="1"/>
</dbReference>
<dbReference type="PANTHER" id="PTHR34216">
    <property type="match status" value="1"/>
</dbReference>
<proteinExistence type="predicted"/>
<dbReference type="GO" id="GO:0005975">
    <property type="term" value="P:carbohydrate metabolic process"/>
    <property type="evidence" value="ECO:0007669"/>
    <property type="project" value="InterPro"/>
</dbReference>
<dbReference type="RefSeq" id="WP_013681109.1">
    <property type="nucleotide sequence ID" value="NC_015318.1"/>
</dbReference>
<reference evidence="5" key="2">
    <citation type="submission" date="2011-03" db="EMBL/GenBank/DDBJ databases">
        <title>The complete genome of Hippea maritima DSM 10411.</title>
        <authorList>
            <consortium name="US DOE Joint Genome Institute (JGI-PGF)"/>
            <person name="Lucas S."/>
            <person name="Copeland A."/>
            <person name="Lapidus A."/>
            <person name="Bruce D."/>
            <person name="Goodwin L."/>
            <person name="Pitluck S."/>
            <person name="Peters L."/>
            <person name="Kyrpides N."/>
            <person name="Mavromatis K."/>
            <person name="Pagani I."/>
            <person name="Ivanova N."/>
            <person name="Mikhailova N."/>
            <person name="Lu M."/>
            <person name="Detter J.C."/>
            <person name="Tapia R."/>
            <person name="Han C."/>
            <person name="Land M."/>
            <person name="Hauser L."/>
            <person name="Markowitz V."/>
            <person name="Cheng J.-F."/>
            <person name="Hugenholtz P."/>
            <person name="Woyke T."/>
            <person name="Wu D."/>
            <person name="Spring S."/>
            <person name="Schroeder M."/>
            <person name="Brambilla E."/>
            <person name="Klenk H.-P."/>
            <person name="Eisen J.A."/>
        </authorList>
    </citation>
    <scope>NUCLEOTIDE SEQUENCE [LARGE SCALE GENOMIC DNA]</scope>
    <source>
        <strain evidence="5">ATCC 700847 / DSM 10411 / MH2</strain>
    </source>
</reference>
<feature type="domain" description="NodB homology" evidence="3">
    <location>
        <begin position="88"/>
        <end position="253"/>
    </location>
</feature>
<evidence type="ECO:0000256" key="2">
    <source>
        <dbReference type="ARBA" id="ARBA00022729"/>
    </source>
</evidence>
<gene>
    <name evidence="4" type="ordered locus">Hipma_0084</name>
</gene>
<reference evidence="4 5" key="1">
    <citation type="journal article" date="2011" name="Stand. Genomic Sci.">
        <title>Complete genome sequence of the thermophilic sulfur-reducer Hippea maritima type strain (MH(2)).</title>
        <authorList>
            <person name="Huntemann M."/>
            <person name="Lu M."/>
            <person name="Nolan M."/>
            <person name="Lapidus A."/>
            <person name="Lucas S."/>
            <person name="Hammon N."/>
            <person name="Deshpande S."/>
            <person name="Cheng J.F."/>
            <person name="Tapia R."/>
            <person name="Han C."/>
            <person name="Goodwin L."/>
            <person name="Pitluck S."/>
            <person name="Liolios K."/>
            <person name="Pagani I."/>
            <person name="Ivanova N."/>
            <person name="Ovchinikova G."/>
            <person name="Pati A."/>
            <person name="Chen A."/>
            <person name="Palaniappan K."/>
            <person name="Land M."/>
            <person name="Hauser L."/>
            <person name="Jeffries C.D."/>
            <person name="Detter J.C."/>
            <person name="Brambilla E.M."/>
            <person name="Rohde M."/>
            <person name="Spring S."/>
            <person name="Goker M."/>
            <person name="Woyke T."/>
            <person name="Bristow J."/>
            <person name="Eisen J.A."/>
            <person name="Markowitz V."/>
            <person name="Hugenholtz P."/>
            <person name="Kyrpides N.C."/>
            <person name="Klenk H.P."/>
            <person name="Mavromatis K."/>
        </authorList>
    </citation>
    <scope>NUCLEOTIDE SEQUENCE [LARGE SCALE GENOMIC DNA]</scope>
    <source>
        <strain evidence="5">ATCC 700847 / DSM 10411 / MH2</strain>
    </source>
</reference>
<dbReference type="OrthoDB" id="9776235at2"/>
<dbReference type="InterPro" id="IPR011330">
    <property type="entry name" value="Glyco_hydro/deAcase_b/a-brl"/>
</dbReference>
<comment type="subcellular location">
    <subcellularLocation>
        <location evidence="1">Secreted</location>
    </subcellularLocation>
</comment>
<dbReference type="STRING" id="760142.Hipma_0084"/>
<dbReference type="KEGG" id="hmr:Hipma_0084"/>
<dbReference type="eggNOG" id="COG0726">
    <property type="taxonomic scope" value="Bacteria"/>
</dbReference>
<dbReference type="SUPFAM" id="SSF88713">
    <property type="entry name" value="Glycoside hydrolase/deacetylase"/>
    <property type="match status" value="1"/>
</dbReference>
<dbReference type="GO" id="GO:0005576">
    <property type="term" value="C:extracellular region"/>
    <property type="evidence" value="ECO:0007669"/>
    <property type="project" value="UniProtKB-SubCell"/>
</dbReference>
<organism evidence="4 5">
    <name type="scientific">Hippea maritima (strain ATCC 700847 / DSM 10411 / MH2)</name>
    <dbReference type="NCBI Taxonomy" id="760142"/>
    <lineage>
        <taxon>Bacteria</taxon>
        <taxon>Pseudomonadati</taxon>
        <taxon>Campylobacterota</taxon>
        <taxon>Desulfurellia</taxon>
        <taxon>Desulfurellales</taxon>
        <taxon>Hippeaceae</taxon>
        <taxon>Hippea</taxon>
    </lineage>
</organism>
<dbReference type="Pfam" id="PF01522">
    <property type="entry name" value="Polysacc_deac_1"/>
    <property type="match status" value="1"/>
</dbReference>
<keyword evidence="2" id="KW-0732">Signal</keyword>
<dbReference type="PANTHER" id="PTHR34216:SF3">
    <property type="entry name" value="POLY-BETA-1,6-N-ACETYL-D-GLUCOSAMINE N-DEACETYLASE"/>
    <property type="match status" value="1"/>
</dbReference>
<evidence type="ECO:0000313" key="4">
    <source>
        <dbReference type="EMBL" id="AEA33064.1"/>
    </source>
</evidence>
<dbReference type="Proteomes" id="UP000008139">
    <property type="component" value="Chromosome"/>
</dbReference>
<dbReference type="GO" id="GO:0016810">
    <property type="term" value="F:hydrolase activity, acting on carbon-nitrogen (but not peptide) bonds"/>
    <property type="evidence" value="ECO:0007669"/>
    <property type="project" value="InterPro"/>
</dbReference>
<dbReference type="InterPro" id="IPR051398">
    <property type="entry name" value="Polysacch_Deacetylase"/>
</dbReference>
<keyword evidence="5" id="KW-1185">Reference proteome</keyword>
<dbReference type="HOGENOM" id="CLU_030024_3_1_7"/>
<accession>F2LWT6</accession>
<dbReference type="Gene3D" id="3.20.20.370">
    <property type="entry name" value="Glycoside hydrolase/deacetylase"/>
    <property type="match status" value="1"/>
</dbReference>
<name>F2LWT6_HIPMA</name>
<evidence type="ECO:0000259" key="3">
    <source>
        <dbReference type="PROSITE" id="PS51677"/>
    </source>
</evidence>
<protein>
    <submittedName>
        <fullName evidence="4">Polysaccharide deacetylase</fullName>
    </submittedName>
</protein>
<sequence>MVFFVLLFLLLVVFLVRYNFFRLPKRGILVLLYHRVDDRPTGTSLDKFSLPLSRFEWQISYLKKKGFISITPDEIDKIKEEKLYLKNNYVLITFDDGYKDNVDAARILKKYGMKGLFFISTSLIGKEHENAKMMDETDLKELVDLGMALGSHSHRHLKLSQLRKEEVKNEIMRSIDILSSYQEIEDFAYPFGNFNDDVIDVLRELKIKRGYVIAQKIYQPNIQPIFKIPRAIVRKDTNKIDFYLIITRGRSKF</sequence>